<reference evidence="1 2" key="1">
    <citation type="journal article" date="2013" name="Genome Announc.">
        <title>Draft Genome Sequence of Psychrobacter aquaticus Strain CMS 56T, Isolated from a Cyanobacterial Mat Sample Collected from Water Bodies in the McMurdo Dry Valley Region of Antarctica.</title>
        <authorList>
            <person name="Reddy G.S."/>
            <person name="Ara S."/>
            <person name="Singh A."/>
            <person name="Kumar Pinnaka A."/>
            <person name="Shivaji S."/>
        </authorList>
    </citation>
    <scope>NUCLEOTIDE SEQUENCE [LARGE SCALE GENOMIC DNA]</scope>
    <source>
        <strain evidence="1 2">CMS 56</strain>
    </source>
</reference>
<sequence length="303" mass="35708">MALNREIYNERRYIRNKVLSLTNREAVFLRNHLAHSISYDFEEVPNSNVKNGLVLEFDKRGDTRDLIDENVQLIKTVLLPEVNFDWLKSSLRARVFALNVLKNDDLFRNARIIYSDSIIDRIYSIIDHAQTIEDDRMSQDEMARILLEIKSIWEKISNEDNYTKWLKSDDGEQIKWVMNYLKDKRIYKRSDIDHSDNSQIRDAVLASLDLIDNPRIGLNQMRSRQSAEKELIIDKMKRAWSQQKFRDSGKTKKPFHLPLTISANANLKELAKFNSLTDAKQLEQLINSAHKKIFFDEDGKRIY</sequence>
<keyword evidence="2" id="KW-1185">Reference proteome</keyword>
<protein>
    <submittedName>
        <fullName evidence="1">Uncharacterized protein</fullName>
    </submittedName>
</protein>
<evidence type="ECO:0000313" key="2">
    <source>
        <dbReference type="Proteomes" id="UP000016761"/>
    </source>
</evidence>
<name>U4TA10_9GAMM</name>
<dbReference type="EMBL" id="AUSW01000006">
    <property type="protein sequence ID" value="ERL56961.1"/>
    <property type="molecule type" value="Genomic_DNA"/>
</dbReference>
<dbReference type="eggNOG" id="ENOG5033FJ9">
    <property type="taxonomic scope" value="Bacteria"/>
</dbReference>
<evidence type="ECO:0000313" key="1">
    <source>
        <dbReference type="EMBL" id="ERL56961.1"/>
    </source>
</evidence>
<accession>U4TA10</accession>
<dbReference type="OrthoDB" id="6713157at2"/>
<organism evidence="1 2">
    <name type="scientific">Psychrobacter aquaticus CMS 56</name>
    <dbReference type="NCBI Taxonomy" id="1354303"/>
    <lineage>
        <taxon>Bacteria</taxon>
        <taxon>Pseudomonadati</taxon>
        <taxon>Pseudomonadota</taxon>
        <taxon>Gammaproteobacteria</taxon>
        <taxon>Moraxellales</taxon>
        <taxon>Moraxellaceae</taxon>
        <taxon>Psychrobacter</taxon>
    </lineage>
</organism>
<dbReference type="AlphaFoldDB" id="U4TA10"/>
<dbReference type="PATRIC" id="fig|1354303.4.peg.159"/>
<dbReference type="RefSeq" id="WP_021812834.1">
    <property type="nucleotide sequence ID" value="NZ_AUSW01000006.1"/>
</dbReference>
<comment type="caution">
    <text evidence="1">The sequence shown here is derived from an EMBL/GenBank/DDBJ whole genome shotgun (WGS) entry which is preliminary data.</text>
</comment>
<proteinExistence type="predicted"/>
<gene>
    <name evidence="1" type="ORF">M917_0158</name>
</gene>
<dbReference type="Proteomes" id="UP000016761">
    <property type="component" value="Unassembled WGS sequence"/>
</dbReference>